<evidence type="ECO:0000259" key="7">
    <source>
        <dbReference type="Pfam" id="PF08281"/>
    </source>
</evidence>
<dbReference type="Gene3D" id="1.10.10.10">
    <property type="entry name" value="Winged helix-like DNA-binding domain superfamily/Winged helix DNA-binding domain"/>
    <property type="match status" value="1"/>
</dbReference>
<dbReference type="PANTHER" id="PTHR43133:SF8">
    <property type="entry name" value="RNA POLYMERASE SIGMA FACTOR HI_1459-RELATED"/>
    <property type="match status" value="1"/>
</dbReference>
<dbReference type="InterPro" id="IPR039425">
    <property type="entry name" value="RNA_pol_sigma-70-like"/>
</dbReference>
<proteinExistence type="inferred from homology"/>
<dbReference type="InterPro" id="IPR036388">
    <property type="entry name" value="WH-like_DNA-bd_sf"/>
</dbReference>
<dbReference type="Proteomes" id="UP001165368">
    <property type="component" value="Unassembled WGS sequence"/>
</dbReference>
<sequence length="203" mass="22779">MQMDRREPVVVIRPDELDETTVVARAQDGDLDAFEYLVGEYQGKLFRLAFRMLNDRGEAEDVVQDTLVACWRKLPLLTHAQAFGGWLYQMATNRCLDTLRRRSIHPETIQEPATLEESAGCTVSGPEAGGDPARAAEISLELDGLAAALETLPPTQRACWLLREIHGRSYAEIASTLKVSEQTVRGRLARARIQLAEKMSQWR</sequence>
<dbReference type="NCBIfam" id="TIGR02937">
    <property type="entry name" value="sigma70-ECF"/>
    <property type="match status" value="1"/>
</dbReference>
<name>A0ABS9LCI2_9MICC</name>
<evidence type="ECO:0000256" key="5">
    <source>
        <dbReference type="ARBA" id="ARBA00023163"/>
    </source>
</evidence>
<evidence type="ECO:0000256" key="4">
    <source>
        <dbReference type="ARBA" id="ARBA00023125"/>
    </source>
</evidence>
<evidence type="ECO:0000256" key="1">
    <source>
        <dbReference type="ARBA" id="ARBA00010641"/>
    </source>
</evidence>
<evidence type="ECO:0000256" key="3">
    <source>
        <dbReference type="ARBA" id="ARBA00023082"/>
    </source>
</evidence>
<dbReference type="InterPro" id="IPR013325">
    <property type="entry name" value="RNA_pol_sigma_r2"/>
</dbReference>
<feature type="domain" description="RNA polymerase sigma-70 region 2" evidence="6">
    <location>
        <begin position="37"/>
        <end position="103"/>
    </location>
</feature>
<dbReference type="PANTHER" id="PTHR43133">
    <property type="entry name" value="RNA POLYMERASE ECF-TYPE SIGMA FACTO"/>
    <property type="match status" value="1"/>
</dbReference>
<evidence type="ECO:0000256" key="2">
    <source>
        <dbReference type="ARBA" id="ARBA00023015"/>
    </source>
</evidence>
<feature type="domain" description="RNA polymerase sigma factor 70 region 4 type 2" evidence="7">
    <location>
        <begin position="145"/>
        <end position="195"/>
    </location>
</feature>
<organism evidence="8 9">
    <name type="scientific">Arthrobacter hankyongi</name>
    <dbReference type="NCBI Taxonomy" id="2904801"/>
    <lineage>
        <taxon>Bacteria</taxon>
        <taxon>Bacillati</taxon>
        <taxon>Actinomycetota</taxon>
        <taxon>Actinomycetes</taxon>
        <taxon>Micrococcales</taxon>
        <taxon>Micrococcaceae</taxon>
        <taxon>Arthrobacter</taxon>
    </lineage>
</organism>
<reference evidence="8" key="1">
    <citation type="submission" date="2022-01" db="EMBL/GenBank/DDBJ databases">
        <authorList>
            <person name="Jo J.-H."/>
            <person name="Im W.-T."/>
        </authorList>
    </citation>
    <scope>NUCLEOTIDE SEQUENCE</scope>
    <source>
        <strain evidence="8">I2-34</strain>
    </source>
</reference>
<dbReference type="InterPro" id="IPR014284">
    <property type="entry name" value="RNA_pol_sigma-70_dom"/>
</dbReference>
<dbReference type="Pfam" id="PF08281">
    <property type="entry name" value="Sigma70_r4_2"/>
    <property type="match status" value="1"/>
</dbReference>
<evidence type="ECO:0000313" key="8">
    <source>
        <dbReference type="EMBL" id="MCG2624371.1"/>
    </source>
</evidence>
<comment type="caution">
    <text evidence="8">The sequence shown here is derived from an EMBL/GenBank/DDBJ whole genome shotgun (WGS) entry which is preliminary data.</text>
</comment>
<keyword evidence="5" id="KW-0804">Transcription</keyword>
<keyword evidence="9" id="KW-1185">Reference proteome</keyword>
<accession>A0ABS9LCI2</accession>
<dbReference type="InterPro" id="IPR007627">
    <property type="entry name" value="RNA_pol_sigma70_r2"/>
</dbReference>
<dbReference type="SUPFAM" id="SSF88659">
    <property type="entry name" value="Sigma3 and sigma4 domains of RNA polymerase sigma factors"/>
    <property type="match status" value="1"/>
</dbReference>
<dbReference type="Gene3D" id="1.10.1740.10">
    <property type="match status" value="1"/>
</dbReference>
<gene>
    <name evidence="8" type="ORF">LVY72_20985</name>
</gene>
<dbReference type="SUPFAM" id="SSF88946">
    <property type="entry name" value="Sigma2 domain of RNA polymerase sigma factors"/>
    <property type="match status" value="1"/>
</dbReference>
<dbReference type="CDD" id="cd06171">
    <property type="entry name" value="Sigma70_r4"/>
    <property type="match status" value="1"/>
</dbReference>
<dbReference type="RefSeq" id="WP_237826173.1">
    <property type="nucleotide sequence ID" value="NZ_JAKLTQ010000024.1"/>
</dbReference>
<keyword evidence="3" id="KW-0731">Sigma factor</keyword>
<dbReference type="EMBL" id="JAKLTQ010000024">
    <property type="protein sequence ID" value="MCG2624371.1"/>
    <property type="molecule type" value="Genomic_DNA"/>
</dbReference>
<dbReference type="InterPro" id="IPR013324">
    <property type="entry name" value="RNA_pol_sigma_r3/r4-like"/>
</dbReference>
<comment type="similarity">
    <text evidence="1">Belongs to the sigma-70 factor family. ECF subfamily.</text>
</comment>
<dbReference type="Pfam" id="PF04542">
    <property type="entry name" value="Sigma70_r2"/>
    <property type="match status" value="1"/>
</dbReference>
<protein>
    <submittedName>
        <fullName evidence="8">RNA polymerase sigma factor</fullName>
    </submittedName>
</protein>
<keyword evidence="4" id="KW-0238">DNA-binding</keyword>
<dbReference type="InterPro" id="IPR013249">
    <property type="entry name" value="RNA_pol_sigma70_r4_t2"/>
</dbReference>
<keyword evidence="2" id="KW-0805">Transcription regulation</keyword>
<evidence type="ECO:0000259" key="6">
    <source>
        <dbReference type="Pfam" id="PF04542"/>
    </source>
</evidence>
<evidence type="ECO:0000313" key="9">
    <source>
        <dbReference type="Proteomes" id="UP001165368"/>
    </source>
</evidence>